<dbReference type="Pfam" id="PF01593">
    <property type="entry name" value="Amino_oxidase"/>
    <property type="match status" value="1"/>
</dbReference>
<protein>
    <submittedName>
        <fullName evidence="2">FAD-dependent oxidoreductase</fullName>
    </submittedName>
</protein>
<proteinExistence type="predicted"/>
<evidence type="ECO:0000313" key="2">
    <source>
        <dbReference type="EMBL" id="MBC3764428.1"/>
    </source>
</evidence>
<dbReference type="PANTHER" id="PTHR42923:SF17">
    <property type="entry name" value="AMINE OXIDASE DOMAIN-CONTAINING PROTEIN"/>
    <property type="match status" value="1"/>
</dbReference>
<evidence type="ECO:0000313" key="3">
    <source>
        <dbReference type="Proteomes" id="UP000601768"/>
    </source>
</evidence>
<dbReference type="InterPro" id="IPR002937">
    <property type="entry name" value="Amino_oxidase"/>
</dbReference>
<dbReference type="RefSeq" id="WP_186504902.1">
    <property type="nucleotide sequence ID" value="NZ_JACNEP010000001.1"/>
</dbReference>
<dbReference type="Gene3D" id="3.30.70.1990">
    <property type="match status" value="1"/>
</dbReference>
<dbReference type="GO" id="GO:0016491">
    <property type="term" value="F:oxidoreductase activity"/>
    <property type="evidence" value="ECO:0007669"/>
    <property type="project" value="InterPro"/>
</dbReference>
<dbReference type="Proteomes" id="UP000601768">
    <property type="component" value="Unassembled WGS sequence"/>
</dbReference>
<dbReference type="EMBL" id="JACNEP010000001">
    <property type="protein sequence ID" value="MBC3764428.1"/>
    <property type="molecule type" value="Genomic_DNA"/>
</dbReference>
<keyword evidence="3" id="KW-1185">Reference proteome</keyword>
<dbReference type="FunFam" id="1.10.405.20:FF:000001">
    <property type="entry name" value="Amine oxidase"/>
    <property type="match status" value="1"/>
</dbReference>
<comment type="caution">
    <text evidence="2">The sequence shown here is derived from an EMBL/GenBank/DDBJ whole genome shotgun (WGS) entry which is preliminary data.</text>
</comment>
<dbReference type="Gene3D" id="1.10.405.20">
    <property type="match status" value="1"/>
</dbReference>
<gene>
    <name evidence="2" type="ORF">H8B19_00945</name>
</gene>
<name>A0A8J6IS63_9ALTE</name>
<reference evidence="2" key="1">
    <citation type="journal article" date="2018" name="Int. J. Syst. Evol. Microbiol.">
        <title>Neptunicella marina gen. nov., sp. nov., isolated from surface seawater.</title>
        <authorList>
            <person name="Liu X."/>
            <person name="Lai Q."/>
            <person name="Du Y."/>
            <person name="Zhang X."/>
            <person name="Liu Z."/>
            <person name="Sun F."/>
            <person name="Shao Z."/>
        </authorList>
    </citation>
    <scope>NUCLEOTIDE SEQUENCE</scope>
    <source>
        <strain evidence="2">S27-2</strain>
    </source>
</reference>
<feature type="domain" description="Amine oxidase" evidence="1">
    <location>
        <begin position="14"/>
        <end position="308"/>
    </location>
</feature>
<dbReference type="Gene3D" id="3.50.50.60">
    <property type="entry name" value="FAD/NAD(P)-binding domain"/>
    <property type="match status" value="1"/>
</dbReference>
<dbReference type="PANTHER" id="PTHR42923">
    <property type="entry name" value="PROTOPORPHYRINOGEN OXIDASE"/>
    <property type="match status" value="1"/>
</dbReference>
<dbReference type="InterPro" id="IPR036188">
    <property type="entry name" value="FAD/NAD-bd_sf"/>
</dbReference>
<evidence type="ECO:0000259" key="1">
    <source>
        <dbReference type="Pfam" id="PF01593"/>
    </source>
</evidence>
<organism evidence="2 3">
    <name type="scientific">Neptunicella marina</name>
    <dbReference type="NCBI Taxonomy" id="2125989"/>
    <lineage>
        <taxon>Bacteria</taxon>
        <taxon>Pseudomonadati</taxon>
        <taxon>Pseudomonadota</taxon>
        <taxon>Gammaproteobacteria</taxon>
        <taxon>Alteromonadales</taxon>
        <taxon>Alteromonadaceae</taxon>
        <taxon>Neptunicella</taxon>
    </lineage>
</organism>
<accession>A0A8J6IS63</accession>
<reference evidence="2" key="2">
    <citation type="submission" date="2020-08" db="EMBL/GenBank/DDBJ databases">
        <authorList>
            <person name="Lai Q."/>
        </authorList>
    </citation>
    <scope>NUCLEOTIDE SEQUENCE</scope>
    <source>
        <strain evidence="2">S27-2</strain>
    </source>
</reference>
<dbReference type="InterPro" id="IPR050464">
    <property type="entry name" value="Zeta_carotene_desat/Oxidored"/>
</dbReference>
<dbReference type="SUPFAM" id="SSF51905">
    <property type="entry name" value="FAD/NAD(P)-binding domain"/>
    <property type="match status" value="1"/>
</dbReference>
<dbReference type="AlphaFoldDB" id="A0A8J6IS63"/>
<sequence>MTAGKKIAVVGSGISGLTAGYLLSKKHQVSLFEANDYLGGHTHTEQIEIDDTIYPVNTGFIVFNDRTYPNFIRLMDEIGIKSETSNMSFSVRCENTGLEYSGTSLNSLFAQRRNLLRPAFWKMVADILRFNRDALAALEKGDISASQTVGEFLQQGGYGRWFQDYYIIPMGAAIWSASFDMMRDFPLLFFLRFFKHHGLLSINNRPVWHVLTGGSSSYVEPLIAPFRQNVHINCAVKTIERDKQGVTLCFSDGHKQQFDEVVLACHSDQALSMLAQPTMQEQAVLGAIGYQENDVVLHTDRRFMPNKDLAWASWNYHLPQYTSHMAMLTYYMNLLQNFECKTPILVTLNRTQDIDPAKILKQYRYSHPVFTLDAMDAQQRFSQINNQQHTHYCGAYWFNGFHEDGVNSAIRVVKQLGIDW</sequence>